<comment type="function">
    <text evidence="8">Catalyzes a trans-dehydration via an enolate intermediate.</text>
</comment>
<keyword evidence="10" id="KW-1185">Reference proteome</keyword>
<evidence type="ECO:0000313" key="10">
    <source>
        <dbReference type="Proteomes" id="UP001296706"/>
    </source>
</evidence>
<gene>
    <name evidence="8 9" type="primary">aroQ</name>
    <name evidence="9" type="ORF">HF577_20685</name>
</gene>
<dbReference type="HAMAP" id="MF_00169">
    <property type="entry name" value="AroQ"/>
    <property type="match status" value="1"/>
</dbReference>
<dbReference type="InterPro" id="IPR018509">
    <property type="entry name" value="DHquinase_II_CS"/>
</dbReference>
<evidence type="ECO:0000256" key="7">
    <source>
        <dbReference type="ARBA" id="ARBA00023239"/>
    </source>
</evidence>
<comment type="similarity">
    <text evidence="3 8">Belongs to the type-II 3-dehydroquinase family.</text>
</comment>
<comment type="catalytic activity">
    <reaction evidence="1 8">
        <text>3-dehydroquinate = 3-dehydroshikimate + H2O</text>
        <dbReference type="Rhea" id="RHEA:21096"/>
        <dbReference type="ChEBI" id="CHEBI:15377"/>
        <dbReference type="ChEBI" id="CHEBI:16630"/>
        <dbReference type="ChEBI" id="CHEBI:32364"/>
        <dbReference type="EC" id="4.2.1.10"/>
    </reaction>
</comment>
<comment type="caution">
    <text evidence="9">The sequence shown here is derived from an EMBL/GenBank/DDBJ whole genome shotgun (WGS) entry which is preliminary data.</text>
</comment>
<feature type="site" description="Transition state stabilizer" evidence="8">
    <location>
        <position position="19"/>
    </location>
</feature>
<dbReference type="Gene3D" id="3.40.50.9100">
    <property type="entry name" value="Dehydroquinase, class II"/>
    <property type="match status" value="1"/>
</dbReference>
<keyword evidence="7 8" id="KW-0456">Lyase</keyword>
<evidence type="ECO:0000313" key="9">
    <source>
        <dbReference type="EMBL" id="NMH79498.1"/>
    </source>
</evidence>
<evidence type="ECO:0000256" key="5">
    <source>
        <dbReference type="ARBA" id="ARBA00012060"/>
    </source>
</evidence>
<evidence type="ECO:0000256" key="4">
    <source>
        <dbReference type="ARBA" id="ARBA00011193"/>
    </source>
</evidence>
<sequence length="148" mass="15816">MSRPVLVLNGPNLGRLGTREPAVYGSTTYADLVDLCERTGKEVGLAVEVRQTDHEGELLGWLHAAADAATPVVLNAAAWTHTSVAVRDACSQLTAPLVEVHISNVHAREEFRHHSYISAVASGVIVGLGVDGYALALRWIARQDGLAR</sequence>
<dbReference type="NCBIfam" id="NF003807">
    <property type="entry name" value="PRK05395.1-4"/>
    <property type="match status" value="1"/>
</dbReference>
<keyword evidence="8" id="KW-0028">Amino-acid biosynthesis</keyword>
<dbReference type="Pfam" id="PF01220">
    <property type="entry name" value="DHquinase_II"/>
    <property type="match status" value="1"/>
</dbReference>
<proteinExistence type="inferred from homology"/>
<evidence type="ECO:0000256" key="2">
    <source>
        <dbReference type="ARBA" id="ARBA00004902"/>
    </source>
</evidence>
<comment type="subunit">
    <text evidence="4 8">Homododecamer.</text>
</comment>
<dbReference type="GO" id="GO:0003855">
    <property type="term" value="F:3-dehydroquinate dehydratase activity"/>
    <property type="evidence" value="ECO:0007669"/>
    <property type="project" value="UniProtKB-EC"/>
</dbReference>
<dbReference type="InterPro" id="IPR001874">
    <property type="entry name" value="DHquinase_II"/>
</dbReference>
<name>A0ABX1RGH7_9PSEU</name>
<dbReference type="NCBIfam" id="NF003806">
    <property type="entry name" value="PRK05395.1-3"/>
    <property type="match status" value="1"/>
</dbReference>
<dbReference type="PANTHER" id="PTHR21272">
    <property type="entry name" value="CATABOLIC 3-DEHYDROQUINASE"/>
    <property type="match status" value="1"/>
</dbReference>
<dbReference type="RefSeq" id="WP_169397560.1">
    <property type="nucleotide sequence ID" value="NZ_BAAAJH010000004.1"/>
</dbReference>
<comment type="pathway">
    <text evidence="2 8">Metabolic intermediate biosynthesis; chorismate biosynthesis; chorismate from D-erythrose 4-phosphate and phosphoenolpyruvate: step 3/7.</text>
</comment>
<dbReference type="SUPFAM" id="SSF52304">
    <property type="entry name" value="Type II 3-dehydroquinate dehydratase"/>
    <property type="match status" value="1"/>
</dbReference>
<feature type="active site" description="Proton donor" evidence="8">
    <location>
        <position position="101"/>
    </location>
</feature>
<feature type="binding site" evidence="8">
    <location>
        <begin position="102"/>
        <end position="103"/>
    </location>
    <ligand>
        <name>substrate</name>
    </ligand>
</feature>
<evidence type="ECO:0000256" key="8">
    <source>
        <dbReference type="HAMAP-Rule" id="MF_00169"/>
    </source>
</evidence>
<dbReference type="EMBL" id="JAAXKY010000069">
    <property type="protein sequence ID" value="NMH79498.1"/>
    <property type="molecule type" value="Genomic_DNA"/>
</dbReference>
<evidence type="ECO:0000256" key="1">
    <source>
        <dbReference type="ARBA" id="ARBA00001864"/>
    </source>
</evidence>
<organism evidence="9 10">
    <name type="scientific">Pseudonocardia xinjiangensis</name>
    <dbReference type="NCBI Taxonomy" id="75289"/>
    <lineage>
        <taxon>Bacteria</taxon>
        <taxon>Bacillati</taxon>
        <taxon>Actinomycetota</taxon>
        <taxon>Actinomycetes</taxon>
        <taxon>Pseudonocardiales</taxon>
        <taxon>Pseudonocardiaceae</taxon>
        <taxon>Pseudonocardia</taxon>
    </lineage>
</organism>
<dbReference type="Proteomes" id="UP001296706">
    <property type="component" value="Unassembled WGS sequence"/>
</dbReference>
<feature type="binding site" evidence="8">
    <location>
        <position position="81"/>
    </location>
    <ligand>
        <name>substrate</name>
    </ligand>
</feature>
<feature type="active site" description="Proton acceptor" evidence="8">
    <location>
        <position position="24"/>
    </location>
</feature>
<dbReference type="NCBIfam" id="NF003805">
    <property type="entry name" value="PRK05395.1-2"/>
    <property type="match status" value="1"/>
</dbReference>
<dbReference type="PANTHER" id="PTHR21272:SF3">
    <property type="entry name" value="CATABOLIC 3-DEHYDROQUINASE"/>
    <property type="match status" value="1"/>
</dbReference>
<feature type="binding site" evidence="8">
    <location>
        <position position="112"/>
    </location>
    <ligand>
        <name>substrate</name>
    </ligand>
</feature>
<feature type="binding site" evidence="8">
    <location>
        <position position="75"/>
    </location>
    <ligand>
        <name>substrate</name>
    </ligand>
</feature>
<evidence type="ECO:0000256" key="3">
    <source>
        <dbReference type="ARBA" id="ARBA00011037"/>
    </source>
</evidence>
<feature type="binding site" evidence="8">
    <location>
        <position position="88"/>
    </location>
    <ligand>
        <name>substrate</name>
    </ligand>
</feature>
<keyword evidence="6 8" id="KW-0057">Aromatic amino acid biosynthesis</keyword>
<accession>A0ABX1RGH7</accession>
<protein>
    <recommendedName>
        <fullName evidence="5 8">3-dehydroquinate dehydratase</fullName>
        <shortName evidence="8">3-dehydroquinase</shortName>
        <ecNumber evidence="5 8">4.2.1.10</ecNumber>
    </recommendedName>
    <alternativeName>
        <fullName evidence="8">Type II DHQase</fullName>
    </alternativeName>
</protein>
<dbReference type="CDD" id="cd00466">
    <property type="entry name" value="DHQase_II"/>
    <property type="match status" value="1"/>
</dbReference>
<dbReference type="PIRSF" id="PIRSF001399">
    <property type="entry name" value="DHquinase_II"/>
    <property type="match status" value="1"/>
</dbReference>
<dbReference type="NCBIfam" id="TIGR01088">
    <property type="entry name" value="aroQ"/>
    <property type="match status" value="1"/>
</dbReference>
<evidence type="ECO:0000256" key="6">
    <source>
        <dbReference type="ARBA" id="ARBA00023141"/>
    </source>
</evidence>
<dbReference type="InterPro" id="IPR036441">
    <property type="entry name" value="DHquinase_II_sf"/>
</dbReference>
<dbReference type="EC" id="4.2.1.10" evidence="5 8"/>
<reference evidence="9 10" key="1">
    <citation type="submission" date="2020-04" db="EMBL/GenBank/DDBJ databases">
        <authorList>
            <person name="Klaysubun C."/>
            <person name="Duangmal K."/>
            <person name="Lipun K."/>
        </authorList>
    </citation>
    <scope>NUCLEOTIDE SEQUENCE [LARGE SCALE GENOMIC DNA]</scope>
    <source>
        <strain evidence="9 10">JCM 11839</strain>
    </source>
</reference>
<dbReference type="PROSITE" id="PS01029">
    <property type="entry name" value="DEHYDROQUINASE_II"/>
    <property type="match status" value="1"/>
</dbReference>